<feature type="transmembrane region" description="Helical" evidence="1">
    <location>
        <begin position="42"/>
        <end position="63"/>
    </location>
</feature>
<feature type="transmembrane region" description="Helical" evidence="1">
    <location>
        <begin position="103"/>
        <end position="121"/>
    </location>
</feature>
<feature type="transmembrane region" description="Helical" evidence="1">
    <location>
        <begin position="75"/>
        <end position="96"/>
    </location>
</feature>
<proteinExistence type="predicted"/>
<organism evidence="2 3">
    <name type="scientific">Bacillus taeanensis</name>
    <dbReference type="NCBI Taxonomy" id="273032"/>
    <lineage>
        <taxon>Bacteria</taxon>
        <taxon>Bacillati</taxon>
        <taxon>Bacillota</taxon>
        <taxon>Bacilli</taxon>
        <taxon>Bacillales</taxon>
        <taxon>Bacillaceae</taxon>
        <taxon>Bacillus</taxon>
    </lineage>
</organism>
<evidence type="ECO:0000256" key="1">
    <source>
        <dbReference type="SAM" id="Phobius"/>
    </source>
</evidence>
<reference evidence="2 3" key="1">
    <citation type="submission" date="2018-07" db="EMBL/GenBank/DDBJ databases">
        <title>Lottiidibacillus patelloidae gen. nov., sp. nov., isolated from the intestinal tract of a marine limpet and the reclassification of B. taeanensis BH030017T, B. algicola KMM 3737T and B. hwajinpoensis SW-72T as genus Lottiidibacillus.</title>
        <authorList>
            <person name="Liu R."/>
            <person name="Huang Z."/>
        </authorList>
    </citation>
    <scope>NUCLEOTIDE SEQUENCE [LARGE SCALE GENOMIC DNA]</scope>
    <source>
        <strain evidence="2 3">BH030017</strain>
    </source>
</reference>
<dbReference type="RefSeq" id="WP_113807005.1">
    <property type="nucleotide sequence ID" value="NZ_QOCW01000018.1"/>
</dbReference>
<dbReference type="EMBL" id="QOCW01000018">
    <property type="protein sequence ID" value="RBW68585.1"/>
    <property type="molecule type" value="Genomic_DNA"/>
</dbReference>
<keyword evidence="1" id="KW-1133">Transmembrane helix</keyword>
<dbReference type="OrthoDB" id="2856959at2"/>
<evidence type="ECO:0000313" key="2">
    <source>
        <dbReference type="EMBL" id="RBW68585.1"/>
    </source>
</evidence>
<keyword evidence="1" id="KW-0812">Transmembrane</keyword>
<feature type="transmembrane region" description="Helical" evidence="1">
    <location>
        <begin position="133"/>
        <end position="155"/>
    </location>
</feature>
<dbReference type="Proteomes" id="UP000253314">
    <property type="component" value="Unassembled WGS sequence"/>
</dbReference>
<keyword evidence="3" id="KW-1185">Reference proteome</keyword>
<accession>A0A366XTV6</accession>
<evidence type="ECO:0000313" key="3">
    <source>
        <dbReference type="Proteomes" id="UP000253314"/>
    </source>
</evidence>
<comment type="caution">
    <text evidence="2">The sequence shown here is derived from an EMBL/GenBank/DDBJ whole genome shotgun (WGS) entry which is preliminary data.</text>
</comment>
<keyword evidence="1" id="KW-0472">Membrane</keyword>
<name>A0A366XTV6_9BACI</name>
<sequence>MDKFLENLEYTSKGTWYPIGVAIIVFLFMVFMHKRLSWRQNFFAFCVIGYMTWTIDVIVGSYIDVFDLGKKHSEGIGEFVSYAVIPESLYVIYLNYLKQEKKWLYALFFTVLSFLFEWGLVKVGYMKLTGWRTWYTIPVYFGVFGFILPWLLQLLRREFSVENKKQNI</sequence>
<protein>
    <submittedName>
        <fullName evidence="2">Uncharacterized protein</fullName>
    </submittedName>
</protein>
<gene>
    <name evidence="2" type="ORF">DS031_15600</name>
</gene>
<dbReference type="AlphaFoldDB" id="A0A366XTV6"/>
<feature type="transmembrane region" description="Helical" evidence="1">
    <location>
        <begin position="15"/>
        <end position="33"/>
    </location>
</feature>